<evidence type="ECO:0000256" key="2">
    <source>
        <dbReference type="ARBA" id="ARBA00023125"/>
    </source>
</evidence>
<dbReference type="RefSeq" id="WP_071644852.1">
    <property type="nucleotide sequence ID" value="NZ_JACSPX010000001.1"/>
</dbReference>
<evidence type="ECO:0000256" key="1">
    <source>
        <dbReference type="ARBA" id="ARBA00023015"/>
    </source>
</evidence>
<dbReference type="SMART" id="SM00345">
    <property type="entry name" value="HTH_GNTR"/>
    <property type="match status" value="1"/>
</dbReference>
<proteinExistence type="predicted"/>
<keyword evidence="1" id="KW-0805">Transcription regulation</keyword>
<dbReference type="Proteomes" id="UP000611521">
    <property type="component" value="Unassembled WGS sequence"/>
</dbReference>
<protein>
    <submittedName>
        <fullName evidence="5">GntR family transcriptional regulator</fullName>
    </submittedName>
</protein>
<feature type="domain" description="HTH gntR-type" evidence="4">
    <location>
        <begin position="8"/>
        <end position="75"/>
    </location>
</feature>
<organism evidence="5 6">
    <name type="scientific">Microbacterium commune</name>
    <dbReference type="NCBI Taxonomy" id="2762219"/>
    <lineage>
        <taxon>Bacteria</taxon>
        <taxon>Bacillati</taxon>
        <taxon>Actinomycetota</taxon>
        <taxon>Actinomycetes</taxon>
        <taxon>Micrococcales</taxon>
        <taxon>Microbacteriaceae</taxon>
        <taxon>Microbacterium</taxon>
    </lineage>
</organism>
<dbReference type="PANTHER" id="PTHR43537">
    <property type="entry name" value="TRANSCRIPTIONAL REGULATOR, GNTR FAMILY"/>
    <property type="match status" value="1"/>
</dbReference>
<dbReference type="EMBL" id="JACSPX010000001">
    <property type="protein sequence ID" value="MBD8011451.1"/>
    <property type="molecule type" value="Genomic_DNA"/>
</dbReference>
<reference evidence="5 6" key="1">
    <citation type="submission" date="2020-08" db="EMBL/GenBank/DDBJ databases">
        <title>A Genomic Blueprint of the Chicken Gut Microbiome.</title>
        <authorList>
            <person name="Gilroy R."/>
            <person name="Ravi A."/>
            <person name="Getino M."/>
            <person name="Pursley I."/>
            <person name="Horton D.L."/>
            <person name="Alikhan N.-F."/>
            <person name="Baker D."/>
            <person name="Gharbi K."/>
            <person name="Hall N."/>
            <person name="Watson M."/>
            <person name="Adriaenssens E.M."/>
            <person name="Foster-Nyarko E."/>
            <person name="Jarju S."/>
            <person name="Secka A."/>
            <person name="Antonio M."/>
            <person name="Oren A."/>
            <person name="Chaudhuri R."/>
            <person name="La Ragione R.M."/>
            <person name="Hildebrand F."/>
            <person name="Pallen M.J."/>
        </authorList>
    </citation>
    <scope>NUCLEOTIDE SEQUENCE [LARGE SCALE GENOMIC DNA]</scope>
    <source>
        <strain evidence="5 6">Re1</strain>
    </source>
</reference>
<dbReference type="CDD" id="cd07377">
    <property type="entry name" value="WHTH_GntR"/>
    <property type="match status" value="1"/>
</dbReference>
<dbReference type="InterPro" id="IPR008920">
    <property type="entry name" value="TF_FadR/GntR_C"/>
</dbReference>
<dbReference type="Gene3D" id="1.20.120.530">
    <property type="entry name" value="GntR ligand-binding domain-like"/>
    <property type="match status" value="1"/>
</dbReference>
<evidence type="ECO:0000313" key="6">
    <source>
        <dbReference type="Proteomes" id="UP000611521"/>
    </source>
</evidence>
<comment type="caution">
    <text evidence="5">The sequence shown here is derived from an EMBL/GenBank/DDBJ whole genome shotgun (WGS) entry which is preliminary data.</text>
</comment>
<evidence type="ECO:0000256" key="3">
    <source>
        <dbReference type="ARBA" id="ARBA00023163"/>
    </source>
</evidence>
<dbReference type="PROSITE" id="PS50949">
    <property type="entry name" value="HTH_GNTR"/>
    <property type="match status" value="1"/>
</dbReference>
<dbReference type="InterPro" id="IPR000524">
    <property type="entry name" value="Tscrpt_reg_HTH_GntR"/>
</dbReference>
<dbReference type="Pfam" id="PF00392">
    <property type="entry name" value="GntR"/>
    <property type="match status" value="1"/>
</dbReference>
<dbReference type="InterPro" id="IPR036390">
    <property type="entry name" value="WH_DNA-bd_sf"/>
</dbReference>
<evidence type="ECO:0000313" key="5">
    <source>
        <dbReference type="EMBL" id="MBD8011451.1"/>
    </source>
</evidence>
<accession>A0ABR8W475</accession>
<dbReference type="SUPFAM" id="SSF46785">
    <property type="entry name" value="Winged helix' DNA-binding domain"/>
    <property type="match status" value="1"/>
</dbReference>
<dbReference type="Gene3D" id="1.10.10.10">
    <property type="entry name" value="Winged helix-like DNA-binding domain superfamily/Winged helix DNA-binding domain"/>
    <property type="match status" value="1"/>
</dbReference>
<dbReference type="PRINTS" id="PR00035">
    <property type="entry name" value="HTHGNTR"/>
</dbReference>
<keyword evidence="3" id="KW-0804">Transcription</keyword>
<sequence>MPSAGMSGLESERVADALREDIVSGRRPPGSRLVERDIAAELQVSRLPVREAIKALVADGIVVARPRSWATVREFSPHDLQGFFEVREALETLSFVLAAQRVDEAGIALLESLVAQEAAAAALGDVETARKASTAFHMAVVRLSQNAMLLELASSLVTRLRWLFGQHGDLAEMASTHREILDAIRARDLDVLRRLVPEHLAEGRAAAHERLFGASAPRP</sequence>
<keyword evidence="6" id="KW-1185">Reference proteome</keyword>
<dbReference type="PANTHER" id="PTHR43537:SF45">
    <property type="entry name" value="GNTR FAMILY REGULATORY PROTEIN"/>
    <property type="match status" value="1"/>
</dbReference>
<gene>
    <name evidence="5" type="ORF">H9633_03960</name>
</gene>
<dbReference type="SUPFAM" id="SSF48008">
    <property type="entry name" value="GntR ligand-binding domain-like"/>
    <property type="match status" value="1"/>
</dbReference>
<dbReference type="InterPro" id="IPR036388">
    <property type="entry name" value="WH-like_DNA-bd_sf"/>
</dbReference>
<dbReference type="SMART" id="SM00895">
    <property type="entry name" value="FCD"/>
    <property type="match status" value="1"/>
</dbReference>
<name>A0ABR8W475_9MICO</name>
<evidence type="ECO:0000259" key="4">
    <source>
        <dbReference type="PROSITE" id="PS50949"/>
    </source>
</evidence>
<dbReference type="Pfam" id="PF07729">
    <property type="entry name" value="FCD"/>
    <property type="match status" value="1"/>
</dbReference>
<dbReference type="InterPro" id="IPR011711">
    <property type="entry name" value="GntR_C"/>
</dbReference>
<keyword evidence="2" id="KW-0238">DNA-binding</keyword>